<dbReference type="Pfam" id="PF00045">
    <property type="entry name" value="Hemopexin"/>
    <property type="match status" value="4"/>
</dbReference>
<feature type="binding site" evidence="12">
    <location>
        <position position="194"/>
    </location>
    <ligand>
        <name>Ca(2+)</name>
        <dbReference type="ChEBI" id="CHEBI:29108"/>
        <label>2</label>
    </ligand>
</feature>
<feature type="binding site" evidence="11">
    <location>
        <position position="221"/>
    </location>
    <ligand>
        <name>Zn(2+)</name>
        <dbReference type="ChEBI" id="CHEBI:29105"/>
        <label>2</label>
        <note>catalytic</note>
    </ligand>
</feature>
<feature type="binding site" evidence="12">
    <location>
        <position position="174"/>
    </location>
    <ligand>
        <name>Zn(2+)</name>
        <dbReference type="ChEBI" id="CHEBI:29105"/>
        <label>1</label>
    </ligand>
</feature>
<feature type="chain" id="PRO_5012329393" evidence="15">
    <location>
        <begin position="24"/>
        <end position="575"/>
    </location>
</feature>
<dbReference type="GO" id="GO:0006508">
    <property type="term" value="P:proteolysis"/>
    <property type="evidence" value="ECO:0007669"/>
    <property type="project" value="UniProtKB-KW"/>
</dbReference>
<keyword evidence="9" id="KW-0865">Zymogen</keyword>
<evidence type="ECO:0000256" key="9">
    <source>
        <dbReference type="ARBA" id="ARBA00023145"/>
    </source>
</evidence>
<dbReference type="AlphaFoldDB" id="A0A210Q4I9"/>
<dbReference type="CDD" id="cd00094">
    <property type="entry name" value="HX"/>
    <property type="match status" value="1"/>
</dbReference>
<evidence type="ECO:0000256" key="5">
    <source>
        <dbReference type="ARBA" id="ARBA00022737"/>
    </source>
</evidence>
<keyword evidence="6" id="KW-0378">Hydrolase</keyword>
<keyword evidence="8" id="KW-0482">Metalloprotease</keyword>
<dbReference type="SUPFAM" id="SSF55486">
    <property type="entry name" value="Metalloproteases ('zincins'), catalytic domain"/>
    <property type="match status" value="1"/>
</dbReference>
<keyword evidence="18" id="KW-1185">Reference proteome</keyword>
<evidence type="ECO:0000313" key="18">
    <source>
        <dbReference type="Proteomes" id="UP000242188"/>
    </source>
</evidence>
<dbReference type="GO" id="GO:0030198">
    <property type="term" value="P:extracellular matrix organization"/>
    <property type="evidence" value="ECO:0007669"/>
    <property type="project" value="TreeGrafter"/>
</dbReference>
<comment type="cofactor">
    <cofactor evidence="12">
        <name>Ca(2+)</name>
        <dbReference type="ChEBI" id="CHEBI:29108"/>
    </cofactor>
    <text evidence="12">Can bind about 5 Ca(2+) ions per subunit.</text>
</comment>
<sequence length="575" mass="65560">MDIISFVGIVTVLTLQFASFCQANRDYSSGDVEYLMKYGYISKESKHSGSLRSQEVVSKGIAQFQRMAGLPVTGVVDSETIRMMKLPRCGNSDDMGYSDQARKKRYALHGSKWSKYDITYTISEYSKKISKTDVDSEIRRAFDAWEGVTPLTFTWKKSGTVDIDIKFARSWHGDNNPFDGKGQTLAHAFFPQYGGDAHFDEDEPWTINVSDGVNFFQVAVHEIGHSLGLAHSDVYSALMAPFYKGYQKDFRLGTDDVEAAQALYGTPNSRPNPTQQTFRPPPTRRPFTPVPTTRPKPRVTTRPPVFNIPEICRNPTIDAITRTKDGSTYVFKGIYHYRLTKLGIETGYPRKISTDWKGVTGPVDAALTWENGYTYVFKGKYYWKFENRRLIYGPKRIVFGFRGVPINLDAAMVWGGNGKTYFFKGDQYWRYSGRKIDYGYPRAIVKWRGLPSTIQGAFKWENGKTYFFTGKNYYRYNDQLFSVDATYPRPIATWWLGCPQQGKITDVKNPYSQDQSVHTEKNNKDQQWITIEDDDDSHDQKRDGKILDHNSATLVNLNPISILTAVLVTVLSVVL</sequence>
<dbReference type="PROSITE" id="PS51642">
    <property type="entry name" value="HEMOPEXIN_2"/>
    <property type="match status" value="4"/>
</dbReference>
<dbReference type="InterPro" id="IPR006026">
    <property type="entry name" value="Peptidase_Metallo"/>
</dbReference>
<feature type="binding site" evidence="12">
    <location>
        <position position="187"/>
    </location>
    <ligand>
        <name>Zn(2+)</name>
        <dbReference type="ChEBI" id="CHEBI:29105"/>
        <label>1</label>
    </ligand>
</feature>
<feature type="compositionally biased region" description="Low complexity" evidence="14">
    <location>
        <begin position="295"/>
        <end position="304"/>
    </location>
</feature>
<dbReference type="STRING" id="6573.A0A210Q4I9"/>
<dbReference type="CDD" id="cd04278">
    <property type="entry name" value="ZnMc_MMP"/>
    <property type="match status" value="1"/>
</dbReference>
<feature type="repeat" description="Hemopexin" evidence="13">
    <location>
        <begin position="452"/>
        <end position="498"/>
    </location>
</feature>
<evidence type="ECO:0000313" key="17">
    <source>
        <dbReference type="EMBL" id="OWF43599.1"/>
    </source>
</evidence>
<dbReference type="Pfam" id="PF00413">
    <property type="entry name" value="Peptidase_M10"/>
    <property type="match status" value="1"/>
</dbReference>
<dbReference type="InterPro" id="IPR001818">
    <property type="entry name" value="Pept_M10_metallopeptidase"/>
</dbReference>
<dbReference type="PANTHER" id="PTHR10201">
    <property type="entry name" value="MATRIX METALLOPROTEINASE"/>
    <property type="match status" value="1"/>
</dbReference>
<feature type="region of interest" description="Disordered" evidence="14">
    <location>
        <begin position="264"/>
        <end position="305"/>
    </location>
</feature>
<accession>A0A210Q4I9</accession>
<feature type="binding site" evidence="12">
    <location>
        <position position="364"/>
    </location>
    <ligand>
        <name>Ca(2+)</name>
        <dbReference type="ChEBI" id="CHEBI:29108"/>
        <label>4</label>
    </ligand>
</feature>
<feature type="binding site" evidence="11">
    <location>
        <position position="231"/>
    </location>
    <ligand>
        <name>Zn(2+)</name>
        <dbReference type="ChEBI" id="CHEBI:29105"/>
        <label>2</label>
        <note>catalytic</note>
    </ligand>
</feature>
<dbReference type="GO" id="GO:0030574">
    <property type="term" value="P:collagen catabolic process"/>
    <property type="evidence" value="ECO:0007669"/>
    <property type="project" value="TreeGrafter"/>
</dbReference>
<evidence type="ECO:0000256" key="10">
    <source>
        <dbReference type="PIRSR" id="PIRSR001191-1"/>
    </source>
</evidence>
<evidence type="ECO:0000256" key="1">
    <source>
        <dbReference type="ARBA" id="ARBA00010370"/>
    </source>
</evidence>
<dbReference type="InterPro" id="IPR036365">
    <property type="entry name" value="PGBD-like_sf"/>
</dbReference>
<feature type="binding site" evidence="12">
    <location>
        <position position="200"/>
    </location>
    <ligand>
        <name>Ca(2+)</name>
        <dbReference type="ChEBI" id="CHEBI:29108"/>
        <label>3</label>
    </ligand>
</feature>
<dbReference type="OrthoDB" id="406838at2759"/>
<dbReference type="InterPro" id="IPR002477">
    <property type="entry name" value="Peptidoglycan-bd-like"/>
</dbReference>
<evidence type="ECO:0000256" key="4">
    <source>
        <dbReference type="ARBA" id="ARBA00022729"/>
    </source>
</evidence>
<feature type="binding site" evidence="12">
    <location>
        <position position="320"/>
    </location>
    <ligand>
        <name>Ca(2+)</name>
        <dbReference type="ChEBI" id="CHEBI:29108"/>
        <label>5</label>
    </ligand>
</feature>
<keyword evidence="7 11" id="KW-0862">Zinc</keyword>
<feature type="binding site" evidence="12">
    <location>
        <position position="172"/>
    </location>
    <ligand>
        <name>Zn(2+)</name>
        <dbReference type="ChEBI" id="CHEBI:29105"/>
        <label>1</label>
    </ligand>
</feature>
<dbReference type="InterPro" id="IPR018487">
    <property type="entry name" value="Hemopexin-like_repeat"/>
</dbReference>
<dbReference type="PIRSF" id="PIRSF001191">
    <property type="entry name" value="Peptidase_M10A_matrix"/>
    <property type="match status" value="1"/>
</dbReference>
<dbReference type="Gene3D" id="3.40.390.10">
    <property type="entry name" value="Collagenase (Catalytic Domain)"/>
    <property type="match status" value="1"/>
</dbReference>
<feature type="repeat" description="Hemopexin" evidence="13">
    <location>
        <begin position="360"/>
        <end position="404"/>
    </location>
</feature>
<feature type="binding site" evidence="12">
    <location>
        <position position="203"/>
    </location>
    <ligand>
        <name>Ca(2+)</name>
        <dbReference type="ChEBI" id="CHEBI:29108"/>
        <label>1</label>
    </ligand>
</feature>
<keyword evidence="3 11" id="KW-0479">Metal-binding</keyword>
<organism evidence="17 18">
    <name type="scientific">Mizuhopecten yessoensis</name>
    <name type="common">Japanese scallop</name>
    <name type="synonym">Patinopecten yessoensis</name>
    <dbReference type="NCBI Taxonomy" id="6573"/>
    <lineage>
        <taxon>Eukaryota</taxon>
        <taxon>Metazoa</taxon>
        <taxon>Spiralia</taxon>
        <taxon>Lophotrochozoa</taxon>
        <taxon>Mollusca</taxon>
        <taxon>Bivalvia</taxon>
        <taxon>Autobranchia</taxon>
        <taxon>Pteriomorphia</taxon>
        <taxon>Pectinida</taxon>
        <taxon>Pectinoidea</taxon>
        <taxon>Pectinidae</taxon>
        <taxon>Mizuhopecten</taxon>
    </lineage>
</organism>
<feature type="active site" evidence="10">
    <location>
        <position position="222"/>
    </location>
</feature>
<dbReference type="SUPFAM" id="SSF47090">
    <property type="entry name" value="PGBD-like"/>
    <property type="match status" value="1"/>
</dbReference>
<comment type="caution">
    <text evidence="17">The sequence shown here is derived from an EMBL/GenBank/DDBJ whole genome shotgun (WGS) entry which is preliminary data.</text>
</comment>
<feature type="binding site" evidence="12">
    <location>
        <position position="179"/>
    </location>
    <ligand>
        <name>Ca(2+)</name>
        <dbReference type="ChEBI" id="CHEBI:29108"/>
        <label>3</label>
    </ligand>
</feature>
<dbReference type="FunFam" id="2.110.10.10:FF:000007">
    <property type="entry name" value="stromelysin-3 isoform X2"/>
    <property type="match status" value="1"/>
</dbReference>
<dbReference type="GO" id="GO:0005615">
    <property type="term" value="C:extracellular space"/>
    <property type="evidence" value="ECO:0007669"/>
    <property type="project" value="TreeGrafter"/>
</dbReference>
<keyword evidence="4 15" id="KW-0732">Signal</keyword>
<dbReference type="Pfam" id="PF01471">
    <property type="entry name" value="PG_binding_1"/>
    <property type="match status" value="1"/>
</dbReference>
<evidence type="ECO:0000256" key="15">
    <source>
        <dbReference type="SAM" id="SignalP"/>
    </source>
</evidence>
<feature type="binding site" evidence="12">
    <location>
        <position position="162"/>
    </location>
    <ligand>
        <name>Ca(2+)</name>
        <dbReference type="ChEBI" id="CHEBI:29108"/>
        <label>2</label>
    </ligand>
</feature>
<dbReference type="SUPFAM" id="SSF50923">
    <property type="entry name" value="Hemopexin-like domain"/>
    <property type="match status" value="1"/>
</dbReference>
<dbReference type="SMART" id="SM00120">
    <property type="entry name" value="HX"/>
    <property type="match status" value="4"/>
</dbReference>
<protein>
    <submittedName>
        <fullName evidence="17">Matrix metalloproteinase-16</fullName>
    </submittedName>
</protein>
<dbReference type="PANTHER" id="PTHR10201:SF291">
    <property type="entry name" value="MATRIX METALLOPROTEINASE 1, ISOFORM C-RELATED"/>
    <property type="match status" value="1"/>
</dbReference>
<evidence type="ECO:0000256" key="12">
    <source>
        <dbReference type="PIRSR" id="PIRSR621190-2"/>
    </source>
</evidence>
<keyword evidence="2" id="KW-0645">Protease</keyword>
<feature type="compositionally biased region" description="Pro residues" evidence="14">
    <location>
        <begin position="279"/>
        <end position="294"/>
    </location>
</feature>
<dbReference type="SMART" id="SM00235">
    <property type="entry name" value="ZnMc"/>
    <property type="match status" value="1"/>
</dbReference>
<feature type="repeat" description="Hemopexin" evidence="13">
    <location>
        <begin position="405"/>
        <end position="451"/>
    </location>
</feature>
<dbReference type="FunFam" id="3.40.390.10:FF:000022">
    <property type="entry name" value="Matrix metalloproteinase 1, isoform C"/>
    <property type="match status" value="1"/>
</dbReference>
<keyword evidence="12" id="KW-0106">Calcium</keyword>
<feature type="binding site" evidence="12">
    <location>
        <position position="180"/>
    </location>
    <ligand>
        <name>Ca(2+)</name>
        <dbReference type="ChEBI" id="CHEBI:29108"/>
        <label>3</label>
    </ligand>
</feature>
<dbReference type="InterPro" id="IPR000585">
    <property type="entry name" value="Hemopexin-like_dom"/>
</dbReference>
<feature type="repeat" description="Hemopexin" evidence="13">
    <location>
        <begin position="314"/>
        <end position="359"/>
    </location>
</feature>
<dbReference type="GO" id="GO:0008270">
    <property type="term" value="F:zinc ion binding"/>
    <property type="evidence" value="ECO:0007669"/>
    <property type="project" value="InterPro"/>
</dbReference>
<comment type="cofactor">
    <cofactor evidence="12">
        <name>Zn(2+)</name>
        <dbReference type="ChEBI" id="CHEBI:29105"/>
    </cofactor>
    <text evidence="12">Binds 2 Zn(2+) ions per subunit.</text>
</comment>
<dbReference type="EMBL" id="NEDP02005050">
    <property type="protein sequence ID" value="OWF43599.1"/>
    <property type="molecule type" value="Genomic_DNA"/>
</dbReference>
<evidence type="ECO:0000256" key="3">
    <source>
        <dbReference type="ARBA" id="ARBA00022723"/>
    </source>
</evidence>
<dbReference type="InterPro" id="IPR024079">
    <property type="entry name" value="MetalloPept_cat_dom_sf"/>
</dbReference>
<feature type="domain" description="Peptidase metallopeptidase" evidence="16">
    <location>
        <begin position="109"/>
        <end position="266"/>
    </location>
</feature>
<feature type="binding site" evidence="12">
    <location>
        <position position="239"/>
    </location>
    <ligand>
        <name>Zn(2+)</name>
        <dbReference type="ChEBI" id="CHEBI:29105"/>
        <label>2</label>
        <note>catalytic</note>
    </ligand>
</feature>
<reference evidence="17 18" key="1">
    <citation type="journal article" date="2017" name="Nat. Ecol. Evol.">
        <title>Scallop genome provides insights into evolution of bilaterian karyotype and development.</title>
        <authorList>
            <person name="Wang S."/>
            <person name="Zhang J."/>
            <person name="Jiao W."/>
            <person name="Li J."/>
            <person name="Xun X."/>
            <person name="Sun Y."/>
            <person name="Guo X."/>
            <person name="Huan P."/>
            <person name="Dong B."/>
            <person name="Zhang L."/>
            <person name="Hu X."/>
            <person name="Sun X."/>
            <person name="Wang J."/>
            <person name="Zhao C."/>
            <person name="Wang Y."/>
            <person name="Wang D."/>
            <person name="Huang X."/>
            <person name="Wang R."/>
            <person name="Lv J."/>
            <person name="Li Y."/>
            <person name="Zhang Z."/>
            <person name="Liu B."/>
            <person name="Lu W."/>
            <person name="Hui Y."/>
            <person name="Liang J."/>
            <person name="Zhou Z."/>
            <person name="Hou R."/>
            <person name="Li X."/>
            <person name="Liu Y."/>
            <person name="Li H."/>
            <person name="Ning X."/>
            <person name="Lin Y."/>
            <person name="Zhao L."/>
            <person name="Xing Q."/>
            <person name="Dou J."/>
            <person name="Li Y."/>
            <person name="Mao J."/>
            <person name="Guo H."/>
            <person name="Dou H."/>
            <person name="Li T."/>
            <person name="Mu C."/>
            <person name="Jiang W."/>
            <person name="Fu Q."/>
            <person name="Fu X."/>
            <person name="Miao Y."/>
            <person name="Liu J."/>
            <person name="Yu Q."/>
            <person name="Li R."/>
            <person name="Liao H."/>
            <person name="Li X."/>
            <person name="Kong Y."/>
            <person name="Jiang Z."/>
            <person name="Chourrout D."/>
            <person name="Li R."/>
            <person name="Bao Z."/>
        </authorList>
    </citation>
    <scope>NUCLEOTIDE SEQUENCE [LARGE SCALE GENOMIC DNA]</scope>
    <source>
        <strain evidence="17 18">PY_sf001</strain>
    </source>
</reference>
<feature type="binding site" description="in inhibited form" evidence="12">
    <location>
        <position position="89"/>
    </location>
    <ligand>
        <name>Zn(2+)</name>
        <dbReference type="ChEBI" id="CHEBI:29105"/>
        <label>2</label>
        <note>catalytic</note>
    </ligand>
</feature>
<keyword evidence="5" id="KW-0677">Repeat</keyword>
<dbReference type="InterPro" id="IPR021190">
    <property type="entry name" value="Pept_M10A"/>
</dbReference>
<evidence type="ECO:0000259" key="16">
    <source>
        <dbReference type="SMART" id="SM00235"/>
    </source>
</evidence>
<dbReference type="InterPro" id="IPR036375">
    <property type="entry name" value="Hemopexin-like_dom_sf"/>
</dbReference>
<name>A0A210Q4I9_MIZYE</name>
<dbReference type="Proteomes" id="UP000242188">
    <property type="component" value="Unassembled WGS sequence"/>
</dbReference>
<evidence type="ECO:0000256" key="2">
    <source>
        <dbReference type="ARBA" id="ARBA00022670"/>
    </source>
</evidence>
<proteinExistence type="inferred from homology"/>
<evidence type="ECO:0000256" key="13">
    <source>
        <dbReference type="PROSITE-ProRule" id="PRU01011"/>
    </source>
</evidence>
<evidence type="ECO:0000256" key="11">
    <source>
        <dbReference type="PIRSR" id="PIRSR001191-2"/>
    </source>
</evidence>
<dbReference type="GO" id="GO:0031012">
    <property type="term" value="C:extracellular matrix"/>
    <property type="evidence" value="ECO:0007669"/>
    <property type="project" value="InterPro"/>
</dbReference>
<gene>
    <name evidence="17" type="ORF">KP79_PYT20888</name>
</gene>
<evidence type="ECO:0000256" key="6">
    <source>
        <dbReference type="ARBA" id="ARBA00022801"/>
    </source>
</evidence>
<feature type="binding site" evidence="12">
    <location>
        <position position="196"/>
    </location>
    <ligand>
        <name>Ca(2+)</name>
        <dbReference type="ChEBI" id="CHEBI:29108"/>
        <label>2</label>
    </ligand>
</feature>
<feature type="binding site" evidence="12">
    <location>
        <position position="318"/>
    </location>
    <ligand>
        <name>Ca(2+)</name>
        <dbReference type="ChEBI" id="CHEBI:29108"/>
        <label>4</label>
    </ligand>
</feature>
<evidence type="ECO:0000256" key="7">
    <source>
        <dbReference type="ARBA" id="ARBA00022833"/>
    </source>
</evidence>
<evidence type="ECO:0000256" key="14">
    <source>
        <dbReference type="SAM" id="MobiDB-lite"/>
    </source>
</evidence>
<dbReference type="PRINTS" id="PR00138">
    <property type="entry name" value="MATRIXIN"/>
</dbReference>
<feature type="binding site" evidence="11">
    <location>
        <position position="225"/>
    </location>
    <ligand>
        <name>Zn(2+)</name>
        <dbReference type="ChEBI" id="CHEBI:29105"/>
        <label>2</label>
        <note>catalytic</note>
    </ligand>
</feature>
<feature type="binding site" evidence="12">
    <location>
        <position position="198"/>
    </location>
    <ligand>
        <name>Zn(2+)</name>
        <dbReference type="ChEBI" id="CHEBI:29105"/>
        <label>1</label>
    </ligand>
</feature>
<feature type="binding site" evidence="12">
    <location>
        <position position="203"/>
    </location>
    <ligand>
        <name>Ca(2+)</name>
        <dbReference type="ChEBI" id="CHEBI:29108"/>
        <label>3</label>
    </ligand>
</feature>
<feature type="binding site" evidence="12">
    <location>
        <position position="366"/>
    </location>
    <ligand>
        <name>Ca(2+)</name>
        <dbReference type="ChEBI" id="CHEBI:29108"/>
        <label>5</label>
    </ligand>
</feature>
<dbReference type="InterPro" id="IPR033739">
    <property type="entry name" value="M10A_MMP"/>
</dbReference>
<comment type="similarity">
    <text evidence="1">Belongs to the peptidase M10A family.</text>
</comment>
<evidence type="ECO:0000256" key="8">
    <source>
        <dbReference type="ARBA" id="ARBA00023049"/>
    </source>
</evidence>
<dbReference type="Gene3D" id="2.110.10.10">
    <property type="entry name" value="Hemopexin-like domain"/>
    <property type="match status" value="1"/>
</dbReference>
<feature type="signal peptide" evidence="15">
    <location>
        <begin position="1"/>
        <end position="23"/>
    </location>
</feature>
<feature type="binding site" evidence="12">
    <location>
        <position position="411"/>
    </location>
    <ligand>
        <name>Ca(2+)</name>
        <dbReference type="ChEBI" id="CHEBI:29108"/>
        <label>5</label>
    </ligand>
</feature>
<dbReference type="GO" id="GO:0004222">
    <property type="term" value="F:metalloendopeptidase activity"/>
    <property type="evidence" value="ECO:0007669"/>
    <property type="project" value="InterPro"/>
</dbReference>